<dbReference type="RefSeq" id="WP_195812715.1">
    <property type="nucleotide sequence ID" value="NZ_JADOBI010000001.1"/>
</dbReference>
<accession>A0ABS0DZ76</accession>
<comment type="caution">
    <text evidence="3">The sequence shown here is derived from an EMBL/GenBank/DDBJ whole genome shotgun (WGS) entry which is preliminary data.</text>
</comment>
<feature type="compositionally biased region" description="Basic residues" evidence="1">
    <location>
        <begin position="156"/>
        <end position="165"/>
    </location>
</feature>
<proteinExistence type="predicted"/>
<dbReference type="Gene3D" id="1.10.10.10">
    <property type="entry name" value="Winged helix-like DNA-binding domain superfamily/Winged helix DNA-binding domain"/>
    <property type="match status" value="1"/>
</dbReference>
<dbReference type="EMBL" id="JADOBI010000001">
    <property type="protein sequence ID" value="MBF7978091.1"/>
    <property type="molecule type" value="Genomic_DNA"/>
</dbReference>
<sequence length="308" mass="34754">MNLAYDENVIPIRPPLEVVEQRVADTDDGFTRLANELYEELIGANLTRNQAKVAHAVCRKTYGFNKKMDRIADSQIALLTRLPRQKVNKAKNELLIMKVLLRDGQLIGPNKALSEWQIPECHLNNVSVTTVVTKDVTKTVTEVSLPQGHTKDTNTKHKKDIKKPPSKNSREFREKAVESFLAKHPEAIGGIYTPSGEQWGTANDLIAAKWIFSAVLTVSPTAKEPNWTAWANTIRLMRLQDNRTHKEICSLFKWANKNTFWSSNVLSPAKLREKWDTLAAKSIQKQSTPAGRGSIDFDNQDWAEGLQI</sequence>
<dbReference type="Proteomes" id="UP000636811">
    <property type="component" value="Unassembled WGS sequence"/>
</dbReference>
<protein>
    <submittedName>
        <fullName evidence="3">Replication protein</fullName>
    </submittedName>
</protein>
<gene>
    <name evidence="3" type="ORF">IV433_01555</name>
</gene>
<keyword evidence="4" id="KW-1185">Reference proteome</keyword>
<organism evidence="3 4">
    <name type="scientific">Rahnella laticis</name>
    <dbReference type="NCBI Taxonomy" id="2787622"/>
    <lineage>
        <taxon>Bacteria</taxon>
        <taxon>Pseudomonadati</taxon>
        <taxon>Pseudomonadota</taxon>
        <taxon>Gammaproteobacteria</taxon>
        <taxon>Enterobacterales</taxon>
        <taxon>Yersiniaceae</taxon>
        <taxon>Rahnella</taxon>
    </lineage>
</organism>
<dbReference type="InterPro" id="IPR036388">
    <property type="entry name" value="WH-like_DNA-bd_sf"/>
</dbReference>
<dbReference type="InterPro" id="IPR006497">
    <property type="entry name" value="Phage_lambda_VrpO_N"/>
</dbReference>
<feature type="domain" description="Bacteriophage lambda Replication protein O N-terminal" evidence="2">
    <location>
        <begin position="22"/>
        <end position="116"/>
    </location>
</feature>
<dbReference type="NCBIfam" id="TIGR01610">
    <property type="entry name" value="phage_O_Nterm"/>
    <property type="match status" value="1"/>
</dbReference>
<name>A0ABS0DZ76_9GAMM</name>
<evidence type="ECO:0000259" key="2">
    <source>
        <dbReference type="Pfam" id="PF04492"/>
    </source>
</evidence>
<feature type="region of interest" description="Disordered" evidence="1">
    <location>
        <begin position="145"/>
        <end position="169"/>
    </location>
</feature>
<reference evidence="3 4" key="1">
    <citation type="submission" date="2020-11" db="EMBL/GenBank/DDBJ databases">
        <title>Taxonomic investigation of Rahnella strains.</title>
        <authorList>
            <person name="Lee S.D."/>
        </authorList>
    </citation>
    <scope>NUCLEOTIDE SEQUENCE [LARGE SCALE GENOMIC DNA]</scope>
    <source>
        <strain evidence="3 4">SAP-17</strain>
    </source>
</reference>
<evidence type="ECO:0000256" key="1">
    <source>
        <dbReference type="SAM" id="MobiDB-lite"/>
    </source>
</evidence>
<evidence type="ECO:0000313" key="4">
    <source>
        <dbReference type="Proteomes" id="UP000636811"/>
    </source>
</evidence>
<evidence type="ECO:0000313" key="3">
    <source>
        <dbReference type="EMBL" id="MBF7978091.1"/>
    </source>
</evidence>
<dbReference type="Pfam" id="PF04492">
    <property type="entry name" value="Phage_rep_O"/>
    <property type="match status" value="1"/>
</dbReference>